<dbReference type="InterPro" id="IPR001171">
    <property type="entry name" value="ERG24_DHCR-like"/>
</dbReference>
<dbReference type="FunFam" id="1.20.120.1630:FF:000003">
    <property type="entry name" value="C-24(28) sterol reductase"/>
    <property type="match status" value="1"/>
</dbReference>
<evidence type="ECO:0000256" key="18">
    <source>
        <dbReference type="RuleBase" id="RU369120"/>
    </source>
</evidence>
<keyword evidence="14 18" id="KW-0753">Steroid metabolism</keyword>
<evidence type="ECO:0000256" key="5">
    <source>
        <dbReference type="ARBA" id="ARBA00022824"/>
    </source>
</evidence>
<evidence type="ECO:0000313" key="20">
    <source>
        <dbReference type="Proteomes" id="UP000824998"/>
    </source>
</evidence>
<keyword evidence="3 18" id="KW-0444">Lipid biosynthesis</keyword>
<evidence type="ECO:0000256" key="8">
    <source>
        <dbReference type="ARBA" id="ARBA00022989"/>
    </source>
</evidence>
<evidence type="ECO:0000256" key="16">
    <source>
        <dbReference type="ARBA" id="ARBA00038892"/>
    </source>
</evidence>
<evidence type="ECO:0000256" key="10">
    <source>
        <dbReference type="ARBA" id="ARBA00023011"/>
    </source>
</evidence>
<evidence type="ECO:0000256" key="11">
    <source>
        <dbReference type="ARBA" id="ARBA00023098"/>
    </source>
</evidence>
<comment type="pathway">
    <text evidence="15 18">Steroid metabolism; ergosterol biosynthesis.</text>
</comment>
<keyword evidence="4 18" id="KW-0812">Transmembrane</keyword>
<dbReference type="AlphaFoldDB" id="A0A9P7YTJ3"/>
<evidence type="ECO:0000256" key="6">
    <source>
        <dbReference type="ARBA" id="ARBA00022857"/>
    </source>
</evidence>
<dbReference type="Pfam" id="PF01222">
    <property type="entry name" value="ERG4_ERG24"/>
    <property type="match status" value="1"/>
</dbReference>
<evidence type="ECO:0000256" key="7">
    <source>
        <dbReference type="ARBA" id="ARBA00022955"/>
    </source>
</evidence>
<keyword evidence="5" id="KW-0256">Endoplasmic reticulum</keyword>
<evidence type="ECO:0000256" key="3">
    <source>
        <dbReference type="ARBA" id="ARBA00022516"/>
    </source>
</evidence>
<sequence>MAANTNPPNTESMRERTCRQMVEKEKDDVGAQAFAKEHLTGGWRPGMDPKVDYSGHFEFGGSLGTLALMIAFPTLMYYMWIGATFYDGQFPLPQEGESKLEFGKHLLDLVYTGAFPHLRAWKIYWVYFIFEAACYLFMPGFTCYGKPLAHANGMKLKYHCSAFTSFYLTIFVMAGLHGTGIFPIYTLLDEFGPIMSVAILSGFLCSFIAYFSAFARGAQHRVTGHPIYDFFMGAELNPRLFGIIDFKMFYEVRIPWYILFGMACAAATRQYEQYDFVSGEVMFVVMAFFLYANACAKAEQYITTTWDMYQEKMGFMLTFWNMAGVPMSYCHGILYLANHEPSTYSWNKYALAAFFSSYLFVYWVWDTANSQKNSFRMMERGTFVKRQTFPQLPWQELDNPKTIVSDDGDTILVDGWYGLARKVHYSCDWFFAVSWGLITGFNSPFPWFYSVFFTVMIIHRVMRDITKCRTKYGAAWKEYEKRVPYLFIPYVF</sequence>
<dbReference type="InterPro" id="IPR018083">
    <property type="entry name" value="Sterol_reductase_CS"/>
</dbReference>
<keyword evidence="7 18" id="KW-0752">Steroid biosynthesis</keyword>
<evidence type="ECO:0000256" key="17">
    <source>
        <dbReference type="ARBA" id="ARBA00048918"/>
    </source>
</evidence>
<dbReference type="OrthoDB" id="5326588at2759"/>
<comment type="caution">
    <text evidence="19">The sequence shown here is derived from an EMBL/GenBank/DDBJ whole genome shotgun (WGS) entry which is preliminary data.</text>
</comment>
<gene>
    <name evidence="19" type="ORF">BJ875DRAFT_392544</name>
</gene>
<organism evidence="19 20">
    <name type="scientific">Amylocarpus encephaloides</name>
    <dbReference type="NCBI Taxonomy" id="45428"/>
    <lineage>
        <taxon>Eukaryota</taxon>
        <taxon>Fungi</taxon>
        <taxon>Dikarya</taxon>
        <taxon>Ascomycota</taxon>
        <taxon>Pezizomycotina</taxon>
        <taxon>Leotiomycetes</taxon>
        <taxon>Helotiales</taxon>
        <taxon>Helotiales incertae sedis</taxon>
        <taxon>Amylocarpus</taxon>
    </lineage>
</organism>
<dbReference type="PANTHER" id="PTHR21257:SF31">
    <property type="entry name" value="DELTA(24(24(1)))-STEROL REDUCTASE ERG4"/>
    <property type="match status" value="1"/>
</dbReference>
<name>A0A9P7YTJ3_9HELO</name>
<evidence type="ECO:0000313" key="19">
    <source>
        <dbReference type="EMBL" id="KAG9238818.1"/>
    </source>
</evidence>
<evidence type="ECO:0000256" key="4">
    <source>
        <dbReference type="ARBA" id="ARBA00022692"/>
    </source>
</evidence>
<keyword evidence="9 18" id="KW-0560">Oxidoreductase</keyword>
<comment type="catalytic activity">
    <reaction evidence="17">
        <text>ergosterol + NADP(+) = ergosta-5,7,22,24(28)-tetraen-3beta-ol + NADPH + H(+)</text>
        <dbReference type="Rhea" id="RHEA:18501"/>
        <dbReference type="ChEBI" id="CHEBI:15378"/>
        <dbReference type="ChEBI" id="CHEBI:16933"/>
        <dbReference type="ChEBI" id="CHEBI:18249"/>
        <dbReference type="ChEBI" id="CHEBI:57783"/>
        <dbReference type="ChEBI" id="CHEBI:58349"/>
        <dbReference type="EC" id="1.3.1.71"/>
    </reaction>
    <physiologicalReaction direction="right-to-left" evidence="17">
        <dbReference type="Rhea" id="RHEA:18503"/>
    </physiologicalReaction>
</comment>
<keyword evidence="10 18" id="KW-0756">Sterol biosynthesis</keyword>
<dbReference type="PANTHER" id="PTHR21257">
    <property type="entry name" value="DELTA(14)-STEROL REDUCTASE"/>
    <property type="match status" value="1"/>
</dbReference>
<dbReference type="PROSITE" id="PS01018">
    <property type="entry name" value="STEROL_REDUCT_2"/>
    <property type="match status" value="1"/>
</dbReference>
<evidence type="ECO:0000256" key="14">
    <source>
        <dbReference type="ARBA" id="ARBA00023221"/>
    </source>
</evidence>
<evidence type="ECO:0000256" key="9">
    <source>
        <dbReference type="ARBA" id="ARBA00023002"/>
    </source>
</evidence>
<feature type="transmembrane region" description="Helical" evidence="18">
    <location>
        <begin position="165"/>
        <end position="185"/>
    </location>
</feature>
<dbReference type="GO" id="GO:0005789">
    <property type="term" value="C:endoplasmic reticulum membrane"/>
    <property type="evidence" value="ECO:0007669"/>
    <property type="project" value="UniProtKB-SubCell"/>
</dbReference>
<evidence type="ECO:0000256" key="13">
    <source>
        <dbReference type="ARBA" id="ARBA00023166"/>
    </source>
</evidence>
<reference evidence="19" key="1">
    <citation type="journal article" date="2021" name="IMA Fungus">
        <title>Genomic characterization of three marine fungi, including Emericellopsis atlantica sp. nov. with signatures of a generalist lifestyle and marine biomass degradation.</title>
        <authorList>
            <person name="Hagestad O.C."/>
            <person name="Hou L."/>
            <person name="Andersen J.H."/>
            <person name="Hansen E.H."/>
            <person name="Altermark B."/>
            <person name="Li C."/>
            <person name="Kuhnert E."/>
            <person name="Cox R.J."/>
            <person name="Crous P.W."/>
            <person name="Spatafora J.W."/>
            <person name="Lail K."/>
            <person name="Amirebrahimi M."/>
            <person name="Lipzen A."/>
            <person name="Pangilinan J."/>
            <person name="Andreopoulos W."/>
            <person name="Hayes R.D."/>
            <person name="Ng V."/>
            <person name="Grigoriev I.V."/>
            <person name="Jackson S.A."/>
            <person name="Sutton T.D.S."/>
            <person name="Dobson A.D.W."/>
            <person name="Rama T."/>
        </authorList>
    </citation>
    <scope>NUCLEOTIDE SEQUENCE</scope>
    <source>
        <strain evidence="19">TRa018bII</strain>
    </source>
</reference>
<keyword evidence="20" id="KW-1185">Reference proteome</keyword>
<dbReference type="GO" id="GO:0000246">
    <property type="term" value="F:Delta24(24-1) sterol reductase activity"/>
    <property type="evidence" value="ECO:0007669"/>
    <property type="project" value="UniProtKB-EC"/>
</dbReference>
<feature type="transmembrane region" description="Helical" evidence="18">
    <location>
        <begin position="124"/>
        <end position="144"/>
    </location>
</feature>
<evidence type="ECO:0000256" key="15">
    <source>
        <dbReference type="ARBA" id="ARBA00029435"/>
    </source>
</evidence>
<accession>A0A9P7YTJ3</accession>
<dbReference type="Gene3D" id="1.20.120.1630">
    <property type="match status" value="1"/>
</dbReference>
<feature type="transmembrane region" description="Helical" evidence="18">
    <location>
        <begin position="59"/>
        <end position="80"/>
    </location>
</feature>
<dbReference type="EMBL" id="MU251365">
    <property type="protein sequence ID" value="KAG9238818.1"/>
    <property type="molecule type" value="Genomic_DNA"/>
</dbReference>
<keyword evidence="12 18" id="KW-0472">Membrane</keyword>
<feature type="transmembrane region" description="Helical" evidence="18">
    <location>
        <begin position="191"/>
        <end position="211"/>
    </location>
</feature>
<evidence type="ECO:0000256" key="2">
    <source>
        <dbReference type="ARBA" id="ARBA00005402"/>
    </source>
</evidence>
<feature type="transmembrane region" description="Helical" evidence="18">
    <location>
        <begin position="317"/>
        <end position="337"/>
    </location>
</feature>
<dbReference type="Proteomes" id="UP000824998">
    <property type="component" value="Unassembled WGS sequence"/>
</dbReference>
<feature type="transmembrane region" description="Helical" evidence="18">
    <location>
        <begin position="277"/>
        <end position="296"/>
    </location>
</feature>
<feature type="transmembrane region" description="Helical" evidence="18">
    <location>
        <begin position="349"/>
        <end position="368"/>
    </location>
</feature>
<evidence type="ECO:0000256" key="12">
    <source>
        <dbReference type="ARBA" id="ARBA00023136"/>
    </source>
</evidence>
<keyword evidence="8 18" id="KW-1133">Transmembrane helix</keyword>
<protein>
    <recommendedName>
        <fullName evidence="16 18">Delta(24(24(1)))-sterol reductase</fullName>
        <ecNumber evidence="16 18">1.3.1.71</ecNumber>
    </recommendedName>
    <alternativeName>
        <fullName evidence="18">C-24(28) sterol reductase</fullName>
    </alternativeName>
    <alternativeName>
        <fullName evidence="18">Sterol Delta(24(28))-reductase</fullName>
    </alternativeName>
</protein>
<keyword evidence="13 18" id="KW-1207">Sterol metabolism</keyword>
<dbReference type="PROSITE" id="PS01017">
    <property type="entry name" value="STEROL_REDUCT_1"/>
    <property type="match status" value="1"/>
</dbReference>
<comment type="subcellular location">
    <subcellularLocation>
        <location evidence="1">Endoplasmic reticulum membrane</location>
        <topology evidence="1">Multi-pass membrane protein</topology>
    </subcellularLocation>
</comment>
<dbReference type="GO" id="GO:0006696">
    <property type="term" value="P:ergosterol biosynthetic process"/>
    <property type="evidence" value="ECO:0007669"/>
    <property type="project" value="TreeGrafter"/>
</dbReference>
<keyword evidence="6" id="KW-0521">NADP</keyword>
<keyword evidence="11 18" id="KW-0443">Lipid metabolism</keyword>
<evidence type="ECO:0000256" key="1">
    <source>
        <dbReference type="ARBA" id="ARBA00004477"/>
    </source>
</evidence>
<dbReference type="EC" id="1.3.1.71" evidence="16 18"/>
<comment type="similarity">
    <text evidence="2 18">Belongs to the ERG4/ERG24 family.</text>
</comment>
<proteinExistence type="inferred from homology"/>